<evidence type="ECO:0000313" key="3">
    <source>
        <dbReference type="EMBL" id="GFJ76552.1"/>
    </source>
</evidence>
<keyword evidence="4" id="KW-1185">Reference proteome</keyword>
<evidence type="ECO:0000256" key="2">
    <source>
        <dbReference type="SAM" id="Phobius"/>
    </source>
</evidence>
<feature type="transmembrane region" description="Helical" evidence="2">
    <location>
        <begin position="317"/>
        <end position="335"/>
    </location>
</feature>
<feature type="transmembrane region" description="Helical" evidence="2">
    <location>
        <begin position="341"/>
        <end position="358"/>
    </location>
</feature>
<evidence type="ECO:0000256" key="1">
    <source>
        <dbReference type="SAM" id="MobiDB-lite"/>
    </source>
</evidence>
<evidence type="ECO:0008006" key="5">
    <source>
        <dbReference type="Google" id="ProtNLM"/>
    </source>
</evidence>
<feature type="transmembrane region" description="Helical" evidence="2">
    <location>
        <begin position="212"/>
        <end position="236"/>
    </location>
</feature>
<sequence>MTTAVGAAVPQKPDVDGTPVPDGDEAPRRPAGWPGKLRDALFPDTSPTPVTPRRIALAAAFVGFGVVYSLGRVRGPGAGALDTVWAEDGANFLHDAANMTPWDASTTPLNGYYHFFPRLLAEITTLLPVSAWAVSNALLAAISTAGLALIVYAASGAHLRHPVLRMLVAAPVVAQWATNGEIVDNVATLQFPALYALFWVLLAVQVRRAGKVAAPVFALVVALSTTLALTLLPLAVARAVLRRDRAGVLMAVAIALGVGVQLYTYLTGGAEREIVGVVPNYDPLWNIQQFVELQVPVTFLGEAWIRAKIVHTNEHRALILLAWAILLAAVALAVWRRTRPAWVLAAAASVHAVGIFALQIALRGAVPGRYLLPSLLLLVTATVALLRPSSWTSGPSWRGPEGFGNVPIVALATLLTVVAFANYRHDHQWRTTSVPSWSKQVTANTAVCKADPDLKAVTFRSGPASKRMWGAFAVPCSRLR</sequence>
<protein>
    <recommendedName>
        <fullName evidence="5">Glycosyltransferase RgtA/B/C/D-like domain-containing protein</fullName>
    </recommendedName>
</protein>
<keyword evidence="2" id="KW-1133">Transmembrane helix</keyword>
<reference evidence="3 4" key="2">
    <citation type="submission" date="2020-03" db="EMBL/GenBank/DDBJ databases">
        <authorList>
            <person name="Ichikawa N."/>
            <person name="Kimura A."/>
            <person name="Kitahashi Y."/>
            <person name="Uohara A."/>
        </authorList>
    </citation>
    <scope>NUCLEOTIDE SEQUENCE [LARGE SCALE GENOMIC DNA]</scope>
    <source>
        <strain evidence="3 4">NBRC 108639</strain>
    </source>
</reference>
<keyword evidence="2" id="KW-0472">Membrane</keyword>
<organism evidence="3 4">
    <name type="scientific">Phytohabitans houttuyneae</name>
    <dbReference type="NCBI Taxonomy" id="1076126"/>
    <lineage>
        <taxon>Bacteria</taxon>
        <taxon>Bacillati</taxon>
        <taxon>Actinomycetota</taxon>
        <taxon>Actinomycetes</taxon>
        <taxon>Micromonosporales</taxon>
        <taxon>Micromonosporaceae</taxon>
    </lineage>
</organism>
<accession>A0A6V8JVC0</accession>
<feature type="region of interest" description="Disordered" evidence="1">
    <location>
        <begin position="1"/>
        <end position="46"/>
    </location>
</feature>
<feature type="transmembrane region" description="Helical" evidence="2">
    <location>
        <begin position="370"/>
        <end position="386"/>
    </location>
</feature>
<evidence type="ECO:0000313" key="4">
    <source>
        <dbReference type="Proteomes" id="UP000482800"/>
    </source>
</evidence>
<name>A0A6V8JVC0_9ACTN</name>
<feature type="transmembrane region" description="Helical" evidence="2">
    <location>
        <begin position="406"/>
        <end position="423"/>
    </location>
</feature>
<feature type="transmembrane region" description="Helical" evidence="2">
    <location>
        <begin position="137"/>
        <end position="157"/>
    </location>
</feature>
<dbReference type="AlphaFoldDB" id="A0A6V8JVC0"/>
<gene>
    <name evidence="3" type="ORF">Phou_007320</name>
</gene>
<proteinExistence type="predicted"/>
<reference evidence="3 4" key="1">
    <citation type="submission" date="2020-03" db="EMBL/GenBank/DDBJ databases">
        <title>Whole genome shotgun sequence of Phytohabitans houttuyneae NBRC 108639.</title>
        <authorList>
            <person name="Komaki H."/>
            <person name="Tamura T."/>
        </authorList>
    </citation>
    <scope>NUCLEOTIDE SEQUENCE [LARGE SCALE GENOMIC DNA]</scope>
    <source>
        <strain evidence="3 4">NBRC 108639</strain>
    </source>
</reference>
<feature type="transmembrane region" description="Helical" evidence="2">
    <location>
        <begin position="186"/>
        <end position="206"/>
    </location>
</feature>
<dbReference type="RefSeq" id="WP_173053493.1">
    <property type="nucleotide sequence ID" value="NZ_BAABGO010000065.1"/>
</dbReference>
<keyword evidence="2" id="KW-0812">Transmembrane</keyword>
<dbReference type="EMBL" id="BLPF01000001">
    <property type="protein sequence ID" value="GFJ76552.1"/>
    <property type="molecule type" value="Genomic_DNA"/>
</dbReference>
<feature type="transmembrane region" description="Helical" evidence="2">
    <location>
        <begin position="248"/>
        <end position="266"/>
    </location>
</feature>
<dbReference type="Proteomes" id="UP000482800">
    <property type="component" value="Unassembled WGS sequence"/>
</dbReference>
<comment type="caution">
    <text evidence="3">The sequence shown here is derived from an EMBL/GenBank/DDBJ whole genome shotgun (WGS) entry which is preliminary data.</text>
</comment>